<dbReference type="GO" id="GO:0030488">
    <property type="term" value="P:tRNA methylation"/>
    <property type="evidence" value="ECO:0007669"/>
    <property type="project" value="TreeGrafter"/>
</dbReference>
<comment type="cofactor">
    <cofactor evidence="1">
        <name>[4Fe-4S] cluster</name>
        <dbReference type="ChEBI" id="CHEBI:49883"/>
    </cofactor>
</comment>
<dbReference type="PANTHER" id="PTHR30544:SF5">
    <property type="entry name" value="RADICAL SAM CORE DOMAIN-CONTAINING PROTEIN"/>
    <property type="match status" value="1"/>
</dbReference>
<dbReference type="GO" id="GO:0003824">
    <property type="term" value="F:catalytic activity"/>
    <property type="evidence" value="ECO:0007669"/>
    <property type="project" value="InterPro"/>
</dbReference>
<evidence type="ECO:0000256" key="1">
    <source>
        <dbReference type="ARBA" id="ARBA00001966"/>
    </source>
</evidence>
<dbReference type="InterPro" id="IPR040072">
    <property type="entry name" value="Methyltransferase_A"/>
</dbReference>
<reference evidence="8 9" key="1">
    <citation type="submission" date="2023-01" db="EMBL/GenBank/DDBJ databases">
        <title>New crAssphage isolates infecting Bacteroides cellulosilyticus.</title>
        <authorList>
            <person name="Papudeshi B."/>
            <person name="Vega A.A."/>
            <person name="Souza C."/>
            <person name="Giles S.K."/>
            <person name="Mallawaarachchi V."/>
            <person name="Roach M.J."/>
            <person name="An M."/>
            <person name="Jacobson N."/>
            <person name="McNair K."/>
            <person name="Mora M.F."/>
            <person name="Pastrana K."/>
            <person name="Leigh C."/>
            <person name="Cram C."/>
            <person name="Plewa W.S."/>
            <person name="Grigson S.R."/>
            <person name="Bouras G.S."/>
            <person name="Decewicz P."/>
            <person name="Luque A."/>
            <person name="Droit L."/>
            <person name="Handley S."/>
            <person name="Segall A.M."/>
            <person name="Dinsdale E.A."/>
            <person name="Edwards R.A."/>
        </authorList>
    </citation>
    <scope>NUCLEOTIDE SEQUENCE [LARGE SCALE GENOMIC DNA]</scope>
    <source>
        <strain evidence="8">Bc01</strain>
    </source>
</reference>
<evidence type="ECO:0000256" key="3">
    <source>
        <dbReference type="ARBA" id="ARBA00022691"/>
    </source>
</evidence>
<keyword evidence="2" id="KW-0004">4Fe-4S</keyword>
<evidence type="ECO:0000256" key="4">
    <source>
        <dbReference type="ARBA" id="ARBA00022723"/>
    </source>
</evidence>
<keyword evidence="9" id="KW-1185">Reference proteome</keyword>
<dbReference type="InterPro" id="IPR058240">
    <property type="entry name" value="rSAM_sf"/>
</dbReference>
<dbReference type="CDD" id="cd01335">
    <property type="entry name" value="Radical_SAM"/>
    <property type="match status" value="1"/>
</dbReference>
<evidence type="ECO:0000313" key="9">
    <source>
        <dbReference type="Proteomes" id="UP001241835"/>
    </source>
</evidence>
<dbReference type="Gene3D" id="3.20.20.70">
    <property type="entry name" value="Aldolase class I"/>
    <property type="match status" value="1"/>
</dbReference>
<evidence type="ECO:0000259" key="7">
    <source>
        <dbReference type="PROSITE" id="PS51918"/>
    </source>
</evidence>
<dbReference type="GO" id="GO:0046872">
    <property type="term" value="F:metal ion binding"/>
    <property type="evidence" value="ECO:0007669"/>
    <property type="project" value="UniProtKB-KW"/>
</dbReference>
<protein>
    <recommendedName>
        <fullName evidence="7">Radical SAM core domain-containing protein</fullName>
    </recommendedName>
</protein>
<sequence>MDLVSRKDFANGSVYCLKLQDGLLVETTDTFLPFYTKDAQNTKSNILKDYELGDRSERWMIGVSTMSGCPVRCKFCATGKMKKWRNLTSQEIVDQVVFAIEHAPKGCNPLNSKEFKINYTRMGEPFLNIEAVKDAIRVISEKYPNTHHYVSTIGIKGSDFSWIKDNISLQISLHSFIKEKRDWLIPFKNKLSIEELGRIRTDSNLKTTLNLTLVDEEDFDIEALKRGFDKDKFFIKLSPINPNEVSEENIGTKGVINQINLL</sequence>
<dbReference type="InterPro" id="IPR007197">
    <property type="entry name" value="rSAM"/>
</dbReference>
<evidence type="ECO:0000256" key="6">
    <source>
        <dbReference type="ARBA" id="ARBA00023014"/>
    </source>
</evidence>
<dbReference type="SUPFAM" id="SSF102114">
    <property type="entry name" value="Radical SAM enzymes"/>
    <property type="match status" value="1"/>
</dbReference>
<proteinExistence type="predicted"/>
<dbReference type="SFLD" id="SFLDS00029">
    <property type="entry name" value="Radical_SAM"/>
    <property type="match status" value="1"/>
</dbReference>
<keyword evidence="6" id="KW-0411">Iron-sulfur</keyword>
<dbReference type="Pfam" id="PF04055">
    <property type="entry name" value="Radical_SAM"/>
    <property type="match status" value="1"/>
</dbReference>
<keyword evidence="4" id="KW-0479">Metal-binding</keyword>
<keyword evidence="3" id="KW-0949">S-adenosyl-L-methionine</keyword>
<dbReference type="Proteomes" id="UP001241835">
    <property type="component" value="Segment"/>
</dbReference>
<evidence type="ECO:0000313" key="8">
    <source>
        <dbReference type="EMBL" id="WEU69814.1"/>
    </source>
</evidence>
<dbReference type="PANTHER" id="PTHR30544">
    <property type="entry name" value="23S RRNA METHYLTRANSFERASE"/>
    <property type="match status" value="1"/>
</dbReference>
<feature type="domain" description="Radical SAM core" evidence="7">
    <location>
        <begin position="55"/>
        <end position="262"/>
    </location>
</feature>
<name>A0AAF0D515_9CAUD</name>
<dbReference type="GO" id="GO:0051539">
    <property type="term" value="F:4 iron, 4 sulfur cluster binding"/>
    <property type="evidence" value="ECO:0007669"/>
    <property type="project" value="UniProtKB-KW"/>
</dbReference>
<dbReference type="InterPro" id="IPR013785">
    <property type="entry name" value="Aldolase_TIM"/>
</dbReference>
<evidence type="ECO:0000256" key="2">
    <source>
        <dbReference type="ARBA" id="ARBA00022485"/>
    </source>
</evidence>
<organism evidence="8 9">
    <name type="scientific">Kehishuvirus sp. 'tikkala'</name>
    <dbReference type="NCBI Taxonomy" id="3028513"/>
    <lineage>
        <taxon>Viruses</taxon>
        <taxon>Duplodnaviria</taxon>
        <taxon>Heunggongvirae</taxon>
        <taxon>Uroviricota</taxon>
        <taxon>Caudoviricetes</taxon>
        <taxon>Crassvirales</taxon>
        <taxon>Steigviridae</taxon>
        <taxon>Asinivirinae</taxon>
        <taxon>Kehishuvirus</taxon>
    </lineage>
</organism>
<dbReference type="EMBL" id="OQ198717">
    <property type="protein sequence ID" value="WEU69814.1"/>
    <property type="molecule type" value="Genomic_DNA"/>
</dbReference>
<evidence type="ECO:0000256" key="5">
    <source>
        <dbReference type="ARBA" id="ARBA00023004"/>
    </source>
</evidence>
<keyword evidence="5" id="KW-0408">Iron</keyword>
<accession>A0AAF0D515</accession>
<dbReference type="PROSITE" id="PS51918">
    <property type="entry name" value="RADICAL_SAM"/>
    <property type="match status" value="1"/>
</dbReference>
<dbReference type="GO" id="GO:0070475">
    <property type="term" value="P:rRNA base methylation"/>
    <property type="evidence" value="ECO:0007669"/>
    <property type="project" value="TreeGrafter"/>
</dbReference>